<dbReference type="CDD" id="cd07106">
    <property type="entry name" value="ALDH_AldA-AAD23400"/>
    <property type="match status" value="1"/>
</dbReference>
<dbReference type="AlphaFoldDB" id="A0A9W6JBE0"/>
<sequence length="468" mass="49584">MHHAFRLLINGRLVPGTGTAPVINPATGTPFADRPVASRGQLDEAVASAKAAQPGWAANPYAERRRVLEKVADRIEERAEDLARVLTLEQGKPLRDSRAEIGLLVATIRTFCTMELGVEIIEDSATNRVEAHFRPFGVVAAIVPWNFPLGLIGNKLPPALLAGNTMVIKPASSTPLSAVLLGEVIADVVPAGVVNVLCDNGGLGGPLSEHPDIARIAFTGSTETGKRVAAAAIGDLKRVTLELGGNDAAIILDDADVTAIAPAIFATSFANTGQVCYAIKRVYAQEAVYDALCTELARLADAAIVGDGLDEAAQFGPLQNQTQYETVKRYLDIARRDGTIIAGGEIPDRPGYFIRPTVVRDIDDSSPLVTEEQFGPVLPVVKVRDEDEALARANASPYGLGGSVWSSDAARAARVAARLEAGNIWINQHLRLAPHIPLSPAKQSGIGTELTIDGLKDFAQMVVLDIAK</sequence>
<name>A0A9W6JBE0_9HYPH</name>
<dbReference type="InterPro" id="IPR029510">
    <property type="entry name" value="Ald_DH_CS_GLU"/>
</dbReference>
<dbReference type="InterPro" id="IPR015590">
    <property type="entry name" value="Aldehyde_DH_dom"/>
</dbReference>
<reference evidence="6" key="2">
    <citation type="submission" date="2023-01" db="EMBL/GenBank/DDBJ databases">
        <authorList>
            <person name="Sun Q."/>
            <person name="Evtushenko L."/>
        </authorList>
    </citation>
    <scope>NUCLEOTIDE SEQUENCE</scope>
    <source>
        <strain evidence="6">VKM B-2484</strain>
    </source>
</reference>
<evidence type="ECO:0000256" key="2">
    <source>
        <dbReference type="ARBA" id="ARBA00023002"/>
    </source>
</evidence>
<organism evidence="6 7">
    <name type="scientific">Ancylobacter dichloromethanicus</name>
    <dbReference type="NCBI Taxonomy" id="518825"/>
    <lineage>
        <taxon>Bacteria</taxon>
        <taxon>Pseudomonadati</taxon>
        <taxon>Pseudomonadota</taxon>
        <taxon>Alphaproteobacteria</taxon>
        <taxon>Hyphomicrobiales</taxon>
        <taxon>Xanthobacteraceae</taxon>
        <taxon>Ancylobacter</taxon>
    </lineage>
</organism>
<dbReference type="PROSITE" id="PS00687">
    <property type="entry name" value="ALDEHYDE_DEHYDR_GLU"/>
    <property type="match status" value="1"/>
</dbReference>
<comment type="similarity">
    <text evidence="1 4">Belongs to the aldehyde dehydrogenase family.</text>
</comment>
<dbReference type="Gene3D" id="3.40.605.10">
    <property type="entry name" value="Aldehyde Dehydrogenase, Chain A, domain 1"/>
    <property type="match status" value="1"/>
</dbReference>
<dbReference type="FunFam" id="3.40.605.10:FF:000007">
    <property type="entry name" value="NAD/NADP-dependent betaine aldehyde dehydrogenase"/>
    <property type="match status" value="1"/>
</dbReference>
<accession>A0A9W6JBE0</accession>
<feature type="active site" evidence="3">
    <location>
        <position position="242"/>
    </location>
</feature>
<reference evidence="6" key="1">
    <citation type="journal article" date="2014" name="Int. J. Syst. Evol. Microbiol.">
        <title>Complete genome sequence of Corynebacterium casei LMG S-19264T (=DSM 44701T), isolated from a smear-ripened cheese.</title>
        <authorList>
            <consortium name="US DOE Joint Genome Institute (JGI-PGF)"/>
            <person name="Walter F."/>
            <person name="Albersmeier A."/>
            <person name="Kalinowski J."/>
            <person name="Ruckert C."/>
        </authorList>
    </citation>
    <scope>NUCLEOTIDE SEQUENCE</scope>
    <source>
        <strain evidence="6">VKM B-2484</strain>
    </source>
</reference>
<dbReference type="GO" id="GO:0016620">
    <property type="term" value="F:oxidoreductase activity, acting on the aldehyde or oxo group of donors, NAD or NADP as acceptor"/>
    <property type="evidence" value="ECO:0007669"/>
    <property type="project" value="InterPro"/>
</dbReference>
<dbReference type="InterPro" id="IPR016161">
    <property type="entry name" value="Ald_DH/histidinol_DH"/>
</dbReference>
<evidence type="ECO:0000256" key="3">
    <source>
        <dbReference type="PROSITE-ProRule" id="PRU10007"/>
    </source>
</evidence>
<protein>
    <submittedName>
        <fullName evidence="6">Aldehyde dehydrogenase</fullName>
    </submittedName>
</protein>
<gene>
    <name evidence="6" type="ORF">GCM10017643_28710</name>
</gene>
<dbReference type="EMBL" id="BSFJ01000018">
    <property type="protein sequence ID" value="GLK72755.1"/>
    <property type="molecule type" value="Genomic_DNA"/>
</dbReference>
<dbReference type="Gene3D" id="3.40.309.10">
    <property type="entry name" value="Aldehyde Dehydrogenase, Chain A, domain 2"/>
    <property type="match status" value="1"/>
</dbReference>
<dbReference type="PANTHER" id="PTHR11699">
    <property type="entry name" value="ALDEHYDE DEHYDROGENASE-RELATED"/>
    <property type="match status" value="1"/>
</dbReference>
<keyword evidence="2 4" id="KW-0560">Oxidoreductase</keyword>
<feature type="domain" description="Aldehyde dehydrogenase" evidence="5">
    <location>
        <begin position="18"/>
        <end position="461"/>
    </location>
</feature>
<proteinExistence type="inferred from homology"/>
<evidence type="ECO:0000259" key="5">
    <source>
        <dbReference type="Pfam" id="PF00171"/>
    </source>
</evidence>
<keyword evidence="7" id="KW-1185">Reference proteome</keyword>
<dbReference type="Proteomes" id="UP001143370">
    <property type="component" value="Unassembled WGS sequence"/>
</dbReference>
<evidence type="ECO:0000313" key="6">
    <source>
        <dbReference type="EMBL" id="GLK72755.1"/>
    </source>
</evidence>
<dbReference type="FunFam" id="3.40.309.10:FF:000009">
    <property type="entry name" value="Aldehyde dehydrogenase A"/>
    <property type="match status" value="1"/>
</dbReference>
<dbReference type="InterPro" id="IPR016162">
    <property type="entry name" value="Ald_DH_N"/>
</dbReference>
<dbReference type="InterPro" id="IPR016163">
    <property type="entry name" value="Ald_DH_C"/>
</dbReference>
<evidence type="ECO:0000313" key="7">
    <source>
        <dbReference type="Proteomes" id="UP001143370"/>
    </source>
</evidence>
<evidence type="ECO:0000256" key="4">
    <source>
        <dbReference type="RuleBase" id="RU003345"/>
    </source>
</evidence>
<comment type="caution">
    <text evidence="6">The sequence shown here is derived from an EMBL/GenBank/DDBJ whole genome shotgun (WGS) entry which is preliminary data.</text>
</comment>
<evidence type="ECO:0000256" key="1">
    <source>
        <dbReference type="ARBA" id="ARBA00009986"/>
    </source>
</evidence>
<dbReference type="SUPFAM" id="SSF53720">
    <property type="entry name" value="ALDH-like"/>
    <property type="match status" value="1"/>
</dbReference>
<dbReference type="InterPro" id="IPR044086">
    <property type="entry name" value="LUC3-like"/>
</dbReference>
<dbReference type="Pfam" id="PF00171">
    <property type="entry name" value="Aldedh"/>
    <property type="match status" value="1"/>
</dbReference>
<dbReference type="RefSeq" id="WP_213371426.1">
    <property type="nucleotide sequence ID" value="NZ_BSFJ01000018.1"/>
</dbReference>